<dbReference type="GeneID" id="118422778"/>
<feature type="region of interest" description="Disordered" evidence="1">
    <location>
        <begin position="43"/>
        <end position="62"/>
    </location>
</feature>
<dbReference type="Proteomes" id="UP000001554">
    <property type="component" value="Chromosome 9"/>
</dbReference>
<dbReference type="KEGG" id="bfo:118422778"/>
<evidence type="ECO:0000313" key="2">
    <source>
        <dbReference type="Proteomes" id="UP000001554"/>
    </source>
</evidence>
<organism evidence="2 3">
    <name type="scientific">Branchiostoma floridae</name>
    <name type="common">Florida lancelet</name>
    <name type="synonym">Amphioxus</name>
    <dbReference type="NCBI Taxonomy" id="7739"/>
    <lineage>
        <taxon>Eukaryota</taxon>
        <taxon>Metazoa</taxon>
        <taxon>Chordata</taxon>
        <taxon>Cephalochordata</taxon>
        <taxon>Leptocardii</taxon>
        <taxon>Amphioxiformes</taxon>
        <taxon>Branchiostomatidae</taxon>
        <taxon>Branchiostoma</taxon>
    </lineage>
</organism>
<dbReference type="SUPFAM" id="SSF52540">
    <property type="entry name" value="P-loop containing nucleoside triphosphate hydrolases"/>
    <property type="match status" value="1"/>
</dbReference>
<dbReference type="PANTHER" id="PTHR33844">
    <property type="entry name" value="SULFOTRANSFER_1 DOMAIN-CONTAINING PROTEIN"/>
    <property type="match status" value="1"/>
</dbReference>
<reference evidence="3" key="2">
    <citation type="submission" date="2025-08" db="UniProtKB">
        <authorList>
            <consortium name="RefSeq"/>
        </authorList>
    </citation>
    <scope>IDENTIFICATION</scope>
    <source>
        <strain evidence="3">S238N-H82</strain>
        <tissue evidence="3">Testes</tissue>
    </source>
</reference>
<dbReference type="RefSeq" id="XP_035686426.1">
    <property type="nucleotide sequence ID" value="XM_035830533.1"/>
</dbReference>
<keyword evidence="2" id="KW-1185">Reference proteome</keyword>
<dbReference type="OrthoDB" id="5988096at2759"/>
<evidence type="ECO:0000313" key="3">
    <source>
        <dbReference type="RefSeq" id="XP_035686426.1"/>
    </source>
</evidence>
<dbReference type="Gene3D" id="3.40.50.300">
    <property type="entry name" value="P-loop containing nucleotide triphosphate hydrolases"/>
    <property type="match status" value="1"/>
</dbReference>
<sequence length="442" mass="49993">MGDNLLGNKMASLHKVRCSESFLKGGNSMISFAHLDDLLPVQRSTSQSQTKSTSESVFDTDTGEAVSDPVKFLLDNGAQLSVYSFDLNRRVLGLVKVREGVDIRKKSFLYQAQRESAEELLLLPFDVLPAVEDALAESLSGVKNIFLHSTGRCGSTLMCKGLDVMSQIQAVSEPDIFTLIFEHICTRDVPLTSEETEEAVMLLKHSITLLNFWLLQNDPSRTVICYKPRSVAVLVAELMQKAVPEAKTIFLYRDLPSYYDSTLSLMFSGSYWRYYFVTALRLDAFFLSMMLKGAPKMFQYILEHPRMATCPVRHGAPFMFVIFWILHMQKAFDLIQDDSANFFHACLSYEQLLEHKERCILKVLKKLDVDIPNDTDVSDIRAVFGVDSQEGSPMQSGRRKGDQVSSSWVGTWERNFFSTVLAHFDGDVNDPYFVLPNNMVIN</sequence>
<proteinExistence type="predicted"/>
<dbReference type="PANTHER" id="PTHR33844:SF1">
    <property type="entry name" value="SULFOTRANSFERASE DOMAIN-CONTAINING PROTEIN"/>
    <property type="match status" value="1"/>
</dbReference>
<protein>
    <submittedName>
        <fullName evidence="3">Uncharacterized protein LOC118422778</fullName>
    </submittedName>
</protein>
<dbReference type="AlphaFoldDB" id="A0A9J7LNY2"/>
<gene>
    <name evidence="3" type="primary">LOC118422778</name>
</gene>
<evidence type="ECO:0000256" key="1">
    <source>
        <dbReference type="SAM" id="MobiDB-lite"/>
    </source>
</evidence>
<name>A0A9J7LNY2_BRAFL</name>
<accession>A0A9J7LNY2</accession>
<feature type="compositionally biased region" description="Low complexity" evidence="1">
    <location>
        <begin position="43"/>
        <end position="56"/>
    </location>
</feature>
<reference evidence="2" key="1">
    <citation type="journal article" date="2020" name="Nat. Ecol. Evol.">
        <title>Deeply conserved synteny resolves early events in vertebrate evolution.</title>
        <authorList>
            <person name="Simakov O."/>
            <person name="Marletaz F."/>
            <person name="Yue J.X."/>
            <person name="O'Connell B."/>
            <person name="Jenkins J."/>
            <person name="Brandt A."/>
            <person name="Calef R."/>
            <person name="Tung C.H."/>
            <person name="Huang T.K."/>
            <person name="Schmutz J."/>
            <person name="Satoh N."/>
            <person name="Yu J.K."/>
            <person name="Putnam N.H."/>
            <person name="Green R.E."/>
            <person name="Rokhsar D.S."/>
        </authorList>
    </citation>
    <scope>NUCLEOTIDE SEQUENCE [LARGE SCALE GENOMIC DNA]</scope>
    <source>
        <strain evidence="2">S238N-H82</strain>
    </source>
</reference>
<dbReference type="InterPro" id="IPR027417">
    <property type="entry name" value="P-loop_NTPase"/>
</dbReference>
<dbReference type="OMA" id="LIFEHIC"/>